<sequence length="285" mass="32156">MSSAPLFTTICWNLRTSLRWHSLAGVFVLFGFIGWRSAIQVVERLSSSQGAMTVNLWDAFFVSFSGPGVWGYSLLQALPWLISHILFFYLFGDIAIGELLYRGYAVVPLVGSRLRWWFGKAVALWIFAIGYVLVIVFAVLAGGSIVLPWSWQPSKLMISGDMWVMPMGMEIGALLGWIFILFSSTLYALASMQLTLSLISRRSFYGFSAISVVTIISWLLGIDNPYLSRWLPGSQSMLLRHTFFDPNVPGFSMEWSLIYNITLFLIVFGVGTWYVRRMDIYGPAT</sequence>
<dbReference type="STRING" id="360411.AC812_02750"/>
<feature type="transmembrane region" description="Helical" evidence="1">
    <location>
        <begin position="122"/>
        <end position="151"/>
    </location>
</feature>
<feature type="transmembrane region" description="Helical" evidence="1">
    <location>
        <begin position="171"/>
        <end position="192"/>
    </location>
</feature>
<organism evidence="2 3">
    <name type="scientific">Bellilinea caldifistulae</name>
    <dbReference type="NCBI Taxonomy" id="360411"/>
    <lineage>
        <taxon>Bacteria</taxon>
        <taxon>Bacillati</taxon>
        <taxon>Chloroflexota</taxon>
        <taxon>Anaerolineae</taxon>
        <taxon>Anaerolineales</taxon>
        <taxon>Anaerolineaceae</taxon>
        <taxon>Bellilinea</taxon>
    </lineage>
</organism>
<dbReference type="AlphaFoldDB" id="A0A0P6XWG4"/>
<evidence type="ECO:0000313" key="3">
    <source>
        <dbReference type="Proteomes" id="UP000050514"/>
    </source>
</evidence>
<feature type="transmembrane region" description="Helical" evidence="1">
    <location>
        <begin position="20"/>
        <end position="42"/>
    </location>
</feature>
<evidence type="ECO:0000256" key="1">
    <source>
        <dbReference type="SAM" id="Phobius"/>
    </source>
</evidence>
<keyword evidence="1" id="KW-0472">Membrane</keyword>
<accession>A0A0P6XWG4</accession>
<keyword evidence="1" id="KW-0812">Transmembrane</keyword>
<feature type="transmembrane region" description="Helical" evidence="1">
    <location>
        <begin position="54"/>
        <end position="75"/>
    </location>
</feature>
<feature type="transmembrane region" description="Helical" evidence="1">
    <location>
        <begin position="204"/>
        <end position="222"/>
    </location>
</feature>
<evidence type="ECO:0000313" key="2">
    <source>
        <dbReference type="EMBL" id="KPL77780.1"/>
    </source>
</evidence>
<dbReference type="EMBL" id="LGHJ01000008">
    <property type="protein sequence ID" value="KPL77780.1"/>
    <property type="molecule type" value="Genomic_DNA"/>
</dbReference>
<feature type="transmembrane region" description="Helical" evidence="1">
    <location>
        <begin position="257"/>
        <end position="275"/>
    </location>
</feature>
<dbReference type="Proteomes" id="UP000050514">
    <property type="component" value="Unassembled WGS sequence"/>
</dbReference>
<reference evidence="2 3" key="1">
    <citation type="submission" date="2015-07" db="EMBL/GenBank/DDBJ databases">
        <title>Draft genome of Bellilinea caldifistulae DSM 17877.</title>
        <authorList>
            <person name="Hemp J."/>
            <person name="Ward L.M."/>
            <person name="Pace L.A."/>
            <person name="Fischer W.W."/>
        </authorList>
    </citation>
    <scope>NUCLEOTIDE SEQUENCE [LARGE SCALE GENOMIC DNA]</scope>
    <source>
        <strain evidence="2 3">GOMI-1</strain>
    </source>
</reference>
<comment type="caution">
    <text evidence="2">The sequence shown here is derived from an EMBL/GenBank/DDBJ whole genome shotgun (WGS) entry which is preliminary data.</text>
</comment>
<keyword evidence="3" id="KW-1185">Reference proteome</keyword>
<feature type="transmembrane region" description="Helical" evidence="1">
    <location>
        <begin position="81"/>
        <end position="101"/>
    </location>
</feature>
<dbReference type="RefSeq" id="WP_061914371.1">
    <property type="nucleotide sequence ID" value="NZ_LGHJ01000008.1"/>
</dbReference>
<proteinExistence type="predicted"/>
<keyword evidence="1" id="KW-1133">Transmembrane helix</keyword>
<dbReference type="OrthoDB" id="166393at2"/>
<gene>
    <name evidence="2" type="ORF">AC812_02750</name>
</gene>
<protein>
    <submittedName>
        <fullName evidence="2">Uncharacterized protein</fullName>
    </submittedName>
</protein>
<name>A0A0P6XWG4_9CHLR</name>